<dbReference type="Gene3D" id="3.40.50.300">
    <property type="entry name" value="P-loop containing nucleotide triphosphate hydrolases"/>
    <property type="match status" value="1"/>
</dbReference>
<gene>
    <name evidence="3" type="ORF">ACFPZN_42300</name>
</gene>
<dbReference type="PANTHER" id="PTHR12788:SF10">
    <property type="entry name" value="PROTEIN-TYROSINE SULFOTRANSFERASE"/>
    <property type="match status" value="1"/>
</dbReference>
<name>A0ABW1A9X8_9ACTN</name>
<organism evidence="3 4">
    <name type="scientific">Actinomadura rugatobispora</name>
    <dbReference type="NCBI Taxonomy" id="1994"/>
    <lineage>
        <taxon>Bacteria</taxon>
        <taxon>Bacillati</taxon>
        <taxon>Actinomycetota</taxon>
        <taxon>Actinomycetes</taxon>
        <taxon>Streptosporangiales</taxon>
        <taxon>Thermomonosporaceae</taxon>
        <taxon>Actinomadura</taxon>
    </lineage>
</organism>
<evidence type="ECO:0000313" key="4">
    <source>
        <dbReference type="Proteomes" id="UP001596074"/>
    </source>
</evidence>
<protein>
    <submittedName>
        <fullName evidence="3">Sulfotransferase family protein</fullName>
        <ecNumber evidence="3">2.8.2.-</ecNumber>
    </submittedName>
</protein>
<feature type="region of interest" description="Disordered" evidence="2">
    <location>
        <begin position="327"/>
        <end position="394"/>
    </location>
</feature>
<accession>A0ABW1A9X8</accession>
<evidence type="ECO:0000256" key="2">
    <source>
        <dbReference type="SAM" id="MobiDB-lite"/>
    </source>
</evidence>
<dbReference type="InterPro" id="IPR027417">
    <property type="entry name" value="P-loop_NTPase"/>
</dbReference>
<dbReference type="EMBL" id="JBHSON010000084">
    <property type="protein sequence ID" value="MFC5752284.1"/>
    <property type="molecule type" value="Genomic_DNA"/>
</dbReference>
<proteinExistence type="predicted"/>
<dbReference type="GO" id="GO:0016740">
    <property type="term" value="F:transferase activity"/>
    <property type="evidence" value="ECO:0007669"/>
    <property type="project" value="UniProtKB-KW"/>
</dbReference>
<dbReference type="EC" id="2.8.2.-" evidence="3"/>
<dbReference type="InterPro" id="IPR026634">
    <property type="entry name" value="TPST-like"/>
</dbReference>
<dbReference type="Pfam" id="PF13469">
    <property type="entry name" value="Sulfotransfer_3"/>
    <property type="match status" value="1"/>
</dbReference>
<sequence length="394" mass="43352">MLSSTTAGMSSLGLDDPFPGGLGLDGPSDRPVFVIGCPRSGTTLLQLMLHSHPRIAIPAENRFLLAAYTARCEFGDLEDRDNRLALAEWITGREAGRFGDLGLDAAAVTEEIVEGPPTLGSALGIVFRAYARRFGRQRWGDKRPGHVRYAGTLLRLFPDAQFVHLIRDGRDCVASLKEMPWFRKDVYHAVAMWREAIDAGRGLAAWLGPDAYYELQYERLVADPVEELASLCEFLGEDFHPAMIEPQDPAPWVVPSQKVWHDLTLSPVGTARVGAWAGRLEPWEAGLAEAAFGERLAEYGYEPGDEACRPSARQFATFTKISAHRRLAHRKADLQERRRRRREPNPVRCLLPAATGPQVPPAAAAPLVPAPRAPEAPAVPAPRIPAPRVPDRFA</sequence>
<dbReference type="PANTHER" id="PTHR12788">
    <property type="entry name" value="PROTEIN-TYROSINE SULFOTRANSFERASE 2"/>
    <property type="match status" value="1"/>
</dbReference>
<reference evidence="4" key="1">
    <citation type="journal article" date="2019" name="Int. J. Syst. Evol. Microbiol.">
        <title>The Global Catalogue of Microorganisms (GCM) 10K type strain sequencing project: providing services to taxonomists for standard genome sequencing and annotation.</title>
        <authorList>
            <consortium name="The Broad Institute Genomics Platform"/>
            <consortium name="The Broad Institute Genome Sequencing Center for Infectious Disease"/>
            <person name="Wu L."/>
            <person name="Ma J."/>
        </authorList>
    </citation>
    <scope>NUCLEOTIDE SEQUENCE [LARGE SCALE GENOMIC DNA]</scope>
    <source>
        <strain evidence="4">KCTC 42087</strain>
    </source>
</reference>
<feature type="compositionally biased region" description="Pro residues" evidence="2">
    <location>
        <begin position="368"/>
        <end position="388"/>
    </location>
</feature>
<evidence type="ECO:0000256" key="1">
    <source>
        <dbReference type="ARBA" id="ARBA00022679"/>
    </source>
</evidence>
<feature type="compositionally biased region" description="Low complexity" evidence="2">
    <location>
        <begin position="352"/>
        <end position="367"/>
    </location>
</feature>
<keyword evidence="1 3" id="KW-0808">Transferase</keyword>
<dbReference type="SUPFAM" id="SSF52540">
    <property type="entry name" value="P-loop containing nucleoside triphosphate hydrolases"/>
    <property type="match status" value="1"/>
</dbReference>
<keyword evidence="4" id="KW-1185">Reference proteome</keyword>
<comment type="caution">
    <text evidence="3">The sequence shown here is derived from an EMBL/GenBank/DDBJ whole genome shotgun (WGS) entry which is preliminary data.</text>
</comment>
<dbReference type="Proteomes" id="UP001596074">
    <property type="component" value="Unassembled WGS sequence"/>
</dbReference>
<evidence type="ECO:0000313" key="3">
    <source>
        <dbReference type="EMBL" id="MFC5752284.1"/>
    </source>
</evidence>